<dbReference type="EMBL" id="RPHB01000006">
    <property type="protein sequence ID" value="MBW3468800.1"/>
    <property type="molecule type" value="Genomic_DNA"/>
</dbReference>
<dbReference type="RefSeq" id="WP_219290693.1">
    <property type="nucleotide sequence ID" value="NZ_RPHB01000006.1"/>
</dbReference>
<comment type="caution">
    <text evidence="2">The sequence shown here is derived from an EMBL/GenBank/DDBJ whole genome shotgun (WGS) entry which is preliminary data.</text>
</comment>
<evidence type="ECO:0000256" key="1">
    <source>
        <dbReference type="SAM" id="SignalP"/>
    </source>
</evidence>
<sequence length="171" mass="19319">MKYLSVFFFVLFLLNFQPAEAQSPEPSGLLMYNQKSGKTKFIPENKRVTLTNYRGFRSSGKLKVISKEEVLVHGRRFRVAELSKVRRNYLGTKIIGAVLLVGGQTVIEVEKAVSTGMFDSSVETLRDPQVSAAGFIMMGASLPLLLYAPNYKYDKWTYEAVPSQALEEFQY</sequence>
<dbReference type="AlphaFoldDB" id="A0A951IX54"/>
<dbReference type="Proteomes" id="UP000727490">
    <property type="component" value="Unassembled WGS sequence"/>
</dbReference>
<feature type="chain" id="PRO_5037047606" evidence="1">
    <location>
        <begin position="22"/>
        <end position="171"/>
    </location>
</feature>
<feature type="signal peptide" evidence="1">
    <location>
        <begin position="1"/>
        <end position="21"/>
    </location>
</feature>
<organism evidence="2 3">
    <name type="scientific">Arthrospiribacter ruber</name>
    <dbReference type="NCBI Taxonomy" id="2487934"/>
    <lineage>
        <taxon>Bacteria</taxon>
        <taxon>Pseudomonadati</taxon>
        <taxon>Bacteroidota</taxon>
        <taxon>Cytophagia</taxon>
        <taxon>Cytophagales</taxon>
        <taxon>Cyclobacteriaceae</taxon>
        <taxon>Arthrospiribacter</taxon>
    </lineage>
</organism>
<name>A0A951IX54_9BACT</name>
<proteinExistence type="predicted"/>
<keyword evidence="1" id="KW-0732">Signal</keyword>
<protein>
    <submittedName>
        <fullName evidence="2">Uncharacterized protein</fullName>
    </submittedName>
</protein>
<keyword evidence="3" id="KW-1185">Reference proteome</keyword>
<reference evidence="2 3" key="1">
    <citation type="journal article" date="2020" name="Syst. Appl. Microbiol.">
        <title>Arthrospiribacter ruber gen. nov., sp. nov., a novel bacterium isolated from Arthrospira cultures.</title>
        <authorList>
            <person name="Waleron M."/>
            <person name="Misztak A."/>
            <person name="Waleron M.M."/>
            <person name="Furmaniak M."/>
            <person name="Mrozik A."/>
            <person name="Waleron K."/>
        </authorList>
    </citation>
    <scope>NUCLEOTIDE SEQUENCE [LARGE SCALE GENOMIC DNA]</scope>
    <source>
        <strain evidence="2 3">DPMB0001</strain>
    </source>
</reference>
<evidence type="ECO:0000313" key="2">
    <source>
        <dbReference type="EMBL" id="MBW3468800.1"/>
    </source>
</evidence>
<accession>A0A951IX54</accession>
<evidence type="ECO:0000313" key="3">
    <source>
        <dbReference type="Proteomes" id="UP000727490"/>
    </source>
</evidence>
<gene>
    <name evidence="2" type="ORF">EGN73_13400</name>
</gene>